<dbReference type="Proteomes" id="UP000007881">
    <property type="component" value="Chromosome"/>
</dbReference>
<sequence>MEEARASGERYRQEVAWPPQRLARGAAPRAPPEGTPRTPAPAVDRWIAKRYRGRAGCES</sequence>
<name>I0IIR9_PHYMF</name>
<reference evidence="2 3" key="1">
    <citation type="submission" date="2012-02" db="EMBL/GenBank/DDBJ databases">
        <title>Complete genome sequence of Phycisphaera mikurensis NBRC 102666.</title>
        <authorList>
            <person name="Ankai A."/>
            <person name="Hosoyama A."/>
            <person name="Terui Y."/>
            <person name="Sekine M."/>
            <person name="Fukai R."/>
            <person name="Kato Y."/>
            <person name="Nakamura S."/>
            <person name="Yamada-Narita S."/>
            <person name="Kawakoshi A."/>
            <person name="Fukunaga Y."/>
            <person name="Yamazaki S."/>
            <person name="Fujita N."/>
        </authorList>
    </citation>
    <scope>NUCLEOTIDE SEQUENCE [LARGE SCALE GENOMIC DNA]</scope>
    <source>
        <strain evidence="3">NBRC 102666 / KCTC 22515 / FYK2301M01</strain>
    </source>
</reference>
<proteinExistence type="predicted"/>
<dbReference type="KEGG" id="phm:PSMK_29980"/>
<keyword evidence="3" id="KW-1185">Reference proteome</keyword>
<dbReference type="EMBL" id="AP012338">
    <property type="protein sequence ID" value="BAM05157.1"/>
    <property type="molecule type" value="Genomic_DNA"/>
</dbReference>
<evidence type="ECO:0000313" key="3">
    <source>
        <dbReference type="Proteomes" id="UP000007881"/>
    </source>
</evidence>
<gene>
    <name evidence="2" type="ordered locus">PSMK_29980</name>
</gene>
<dbReference type="HOGENOM" id="CLU_2956619_0_0_0"/>
<dbReference type="AlphaFoldDB" id="I0IIR9"/>
<evidence type="ECO:0000256" key="1">
    <source>
        <dbReference type="SAM" id="MobiDB-lite"/>
    </source>
</evidence>
<protein>
    <submittedName>
        <fullName evidence="2">Uncharacterized protein</fullName>
    </submittedName>
</protein>
<feature type="region of interest" description="Disordered" evidence="1">
    <location>
        <begin position="1"/>
        <end position="43"/>
    </location>
</feature>
<accession>I0IIR9</accession>
<feature type="compositionally biased region" description="Low complexity" evidence="1">
    <location>
        <begin position="18"/>
        <end position="28"/>
    </location>
</feature>
<dbReference type="STRING" id="1142394.PSMK_29980"/>
<evidence type="ECO:0000313" key="2">
    <source>
        <dbReference type="EMBL" id="BAM05157.1"/>
    </source>
</evidence>
<organism evidence="2 3">
    <name type="scientific">Phycisphaera mikurensis (strain NBRC 102666 / KCTC 22515 / FYK2301M01)</name>
    <dbReference type="NCBI Taxonomy" id="1142394"/>
    <lineage>
        <taxon>Bacteria</taxon>
        <taxon>Pseudomonadati</taxon>
        <taxon>Planctomycetota</taxon>
        <taxon>Phycisphaerae</taxon>
        <taxon>Phycisphaerales</taxon>
        <taxon>Phycisphaeraceae</taxon>
        <taxon>Phycisphaera</taxon>
    </lineage>
</organism>
<feature type="compositionally biased region" description="Basic and acidic residues" evidence="1">
    <location>
        <begin position="1"/>
        <end position="13"/>
    </location>
</feature>